<dbReference type="AlphaFoldDB" id="A0A4R2RTQ8"/>
<dbReference type="Proteomes" id="UP000295050">
    <property type="component" value="Unassembled WGS sequence"/>
</dbReference>
<keyword evidence="2" id="KW-0808">Transferase</keyword>
<dbReference type="Gene3D" id="3.40.250.10">
    <property type="entry name" value="Rhodanese-like domain"/>
    <property type="match status" value="1"/>
</dbReference>
<dbReference type="PROSITE" id="PS50206">
    <property type="entry name" value="RHODANESE_3"/>
    <property type="match status" value="1"/>
</dbReference>
<feature type="domain" description="Rhodanese" evidence="1">
    <location>
        <begin position="28"/>
        <end position="124"/>
    </location>
</feature>
<name>A0A4R2RTQ8_9RHOB</name>
<accession>A0A4R2RTQ8</accession>
<keyword evidence="3" id="KW-1185">Reference proteome</keyword>
<protein>
    <submittedName>
        <fullName evidence="2">Rhodanese-related sulfurtransferase</fullName>
    </submittedName>
</protein>
<evidence type="ECO:0000313" key="3">
    <source>
        <dbReference type="Proteomes" id="UP000295050"/>
    </source>
</evidence>
<dbReference type="GO" id="GO:0016740">
    <property type="term" value="F:transferase activity"/>
    <property type="evidence" value="ECO:0007669"/>
    <property type="project" value="UniProtKB-KW"/>
</dbReference>
<sequence length="124" mass="14115">MFNPGSFFKKIFPPVDEMSPVDAWRLARKGRIVLVDVREPREIARSGKCEGALKVPLASIRQRADEKSPDHDPVFDRAKSYVLYCENGARSRMAARTMKKLGYDKVYNLGAFREWQGAGLPVER</sequence>
<dbReference type="SUPFAM" id="SSF52821">
    <property type="entry name" value="Rhodanese/Cell cycle control phosphatase"/>
    <property type="match status" value="1"/>
</dbReference>
<dbReference type="InterPro" id="IPR050229">
    <property type="entry name" value="GlpE_sulfurtransferase"/>
</dbReference>
<gene>
    <name evidence="2" type="ORF">EV663_101559</name>
</gene>
<dbReference type="InterPro" id="IPR036873">
    <property type="entry name" value="Rhodanese-like_dom_sf"/>
</dbReference>
<reference evidence="2 3" key="1">
    <citation type="submission" date="2019-03" db="EMBL/GenBank/DDBJ databases">
        <title>Genomic Encyclopedia of Type Strains, Phase IV (KMG-IV): sequencing the most valuable type-strain genomes for metagenomic binning, comparative biology and taxonomic classification.</title>
        <authorList>
            <person name="Goeker M."/>
        </authorList>
    </citation>
    <scope>NUCLEOTIDE SEQUENCE [LARGE SCALE GENOMIC DNA]</scope>
    <source>
        <strain evidence="2 3">DSM 24766</strain>
    </source>
</reference>
<dbReference type="Pfam" id="PF00581">
    <property type="entry name" value="Rhodanese"/>
    <property type="match status" value="1"/>
</dbReference>
<comment type="caution">
    <text evidence="2">The sequence shown here is derived from an EMBL/GenBank/DDBJ whole genome shotgun (WGS) entry which is preliminary data.</text>
</comment>
<dbReference type="SMART" id="SM00450">
    <property type="entry name" value="RHOD"/>
    <property type="match status" value="1"/>
</dbReference>
<evidence type="ECO:0000259" key="1">
    <source>
        <dbReference type="PROSITE" id="PS50206"/>
    </source>
</evidence>
<dbReference type="PANTHER" id="PTHR43031:SF18">
    <property type="entry name" value="RHODANESE-RELATED SULFURTRANSFERASES"/>
    <property type="match status" value="1"/>
</dbReference>
<dbReference type="InterPro" id="IPR001763">
    <property type="entry name" value="Rhodanese-like_dom"/>
</dbReference>
<proteinExistence type="predicted"/>
<dbReference type="PANTHER" id="PTHR43031">
    <property type="entry name" value="FAD-DEPENDENT OXIDOREDUCTASE"/>
    <property type="match status" value="1"/>
</dbReference>
<evidence type="ECO:0000313" key="2">
    <source>
        <dbReference type="EMBL" id="TCP63291.1"/>
    </source>
</evidence>
<dbReference type="EMBL" id="SLXU01000001">
    <property type="protein sequence ID" value="TCP63291.1"/>
    <property type="molecule type" value="Genomic_DNA"/>
</dbReference>
<organism evidence="2 3">
    <name type="scientific">Rhodovulum bhavnagarense</name>
    <dbReference type="NCBI Taxonomy" id="992286"/>
    <lineage>
        <taxon>Bacteria</taxon>
        <taxon>Pseudomonadati</taxon>
        <taxon>Pseudomonadota</taxon>
        <taxon>Alphaproteobacteria</taxon>
        <taxon>Rhodobacterales</taxon>
        <taxon>Paracoccaceae</taxon>
        <taxon>Rhodovulum</taxon>
    </lineage>
</organism>